<proteinExistence type="inferred from homology"/>
<comment type="similarity">
    <text evidence="1 3">Belongs to the sulfotransferase 1 family.</text>
</comment>
<accession>A0A0E0LA17</accession>
<evidence type="ECO:0000256" key="1">
    <source>
        <dbReference type="ARBA" id="ARBA00005771"/>
    </source>
</evidence>
<organism evidence="6">
    <name type="scientific">Oryza punctata</name>
    <name type="common">Red rice</name>
    <dbReference type="NCBI Taxonomy" id="4537"/>
    <lineage>
        <taxon>Eukaryota</taxon>
        <taxon>Viridiplantae</taxon>
        <taxon>Streptophyta</taxon>
        <taxon>Embryophyta</taxon>
        <taxon>Tracheophyta</taxon>
        <taxon>Spermatophyta</taxon>
        <taxon>Magnoliopsida</taxon>
        <taxon>Liliopsida</taxon>
        <taxon>Poales</taxon>
        <taxon>Poaceae</taxon>
        <taxon>BOP clade</taxon>
        <taxon>Oryzoideae</taxon>
        <taxon>Oryzeae</taxon>
        <taxon>Oryzinae</taxon>
        <taxon>Oryza</taxon>
    </lineage>
</organism>
<name>A0A0E0LA17_ORYPU</name>
<dbReference type="EC" id="2.8.2.-" evidence="3"/>
<feature type="domain" description="Sulfotransferase" evidence="5">
    <location>
        <begin position="167"/>
        <end position="280"/>
    </location>
</feature>
<feature type="compositionally biased region" description="Basic residues" evidence="4">
    <location>
        <begin position="154"/>
        <end position="165"/>
    </location>
</feature>
<feature type="compositionally biased region" description="Pro residues" evidence="4">
    <location>
        <begin position="115"/>
        <end position="128"/>
    </location>
</feature>
<dbReference type="HOGENOM" id="CLU_742673_0_0_1"/>
<dbReference type="Gramene" id="OPUNC06G09200.1">
    <property type="protein sequence ID" value="OPUNC06G09200.1"/>
    <property type="gene ID" value="OPUNC06G09200"/>
</dbReference>
<feature type="domain" description="Sulfotransferase" evidence="5">
    <location>
        <begin position="79"/>
        <end position="115"/>
    </location>
</feature>
<dbReference type="Pfam" id="PF00685">
    <property type="entry name" value="Sulfotransfer_1"/>
    <property type="match status" value="2"/>
</dbReference>
<dbReference type="EnsemblPlants" id="OPUNC06G09200.1">
    <property type="protein sequence ID" value="OPUNC06G09200.1"/>
    <property type="gene ID" value="OPUNC06G09200"/>
</dbReference>
<evidence type="ECO:0000313" key="7">
    <source>
        <dbReference type="Proteomes" id="UP000026962"/>
    </source>
</evidence>
<reference evidence="6" key="1">
    <citation type="submission" date="2015-04" db="UniProtKB">
        <authorList>
            <consortium name="EnsemblPlants"/>
        </authorList>
    </citation>
    <scope>IDENTIFICATION</scope>
</reference>
<dbReference type="eggNOG" id="KOG1584">
    <property type="taxonomic scope" value="Eukaryota"/>
</dbReference>
<feature type="region of interest" description="Disordered" evidence="4">
    <location>
        <begin position="109"/>
        <end position="165"/>
    </location>
</feature>
<dbReference type="Proteomes" id="UP000026962">
    <property type="component" value="Chromosome 6"/>
</dbReference>
<dbReference type="GO" id="GO:0008146">
    <property type="term" value="F:sulfotransferase activity"/>
    <property type="evidence" value="ECO:0007669"/>
    <property type="project" value="InterPro"/>
</dbReference>
<keyword evidence="7" id="KW-1185">Reference proteome</keyword>
<dbReference type="InterPro" id="IPR027417">
    <property type="entry name" value="P-loop_NTPase"/>
</dbReference>
<sequence length="373" mass="42227">MYELGPVPFRDIDVDGNQATVFPEQPPEELADLAEMVSSLPSKMEVHPPVRIFSYQGVWLMENWILAAVALQHRFVHRPDDVIVASLPKCGTTWLNALAFATMARHTHPLTTASHPPPSQPAPVPPFSRGPLHEQQGGHARHTPVPAPHEHAHAARHVAERHHRRPPRLRDNVLFLRYEDLLHDPAGNVRKLARFIGLPQPVHGLGSNRSTRLPFSKAEEEAGVVDSIDELCSLNNMRNIEANKTGYMDPRVKIPRDALFRKGMIGDWANYMTPDMARRSHLSYWYASTEISDNVLFLRYEELLRDLAGNVQELARFIRLRSPKAEEEAGIVEAIVELCSLDNTRGFEANKTGYIVAQRKIPRETLFWKGMIE</sequence>
<keyword evidence="2 3" id="KW-0808">Transferase</keyword>
<dbReference type="AlphaFoldDB" id="A0A0E0LA17"/>
<evidence type="ECO:0000259" key="5">
    <source>
        <dbReference type="Pfam" id="PF00685"/>
    </source>
</evidence>
<dbReference type="InterPro" id="IPR000863">
    <property type="entry name" value="Sulfotransferase_dom"/>
</dbReference>
<evidence type="ECO:0000313" key="6">
    <source>
        <dbReference type="EnsemblPlants" id="OPUNC06G09200.1"/>
    </source>
</evidence>
<reference evidence="6" key="2">
    <citation type="submission" date="2018-05" db="EMBL/GenBank/DDBJ databases">
        <title>OpunRS2 (Oryza punctata Reference Sequence Version 2).</title>
        <authorList>
            <person name="Zhang J."/>
            <person name="Kudrna D."/>
            <person name="Lee S."/>
            <person name="Talag J."/>
            <person name="Welchert J."/>
            <person name="Wing R.A."/>
        </authorList>
    </citation>
    <scope>NUCLEOTIDE SEQUENCE [LARGE SCALE GENOMIC DNA]</scope>
</reference>
<dbReference type="Gene3D" id="3.40.50.300">
    <property type="entry name" value="P-loop containing nucleotide triphosphate hydrolases"/>
    <property type="match status" value="3"/>
</dbReference>
<evidence type="ECO:0000256" key="4">
    <source>
        <dbReference type="SAM" id="MobiDB-lite"/>
    </source>
</evidence>
<dbReference type="PANTHER" id="PTHR11783">
    <property type="entry name" value="SULFOTRANSFERASE SULT"/>
    <property type="match status" value="1"/>
</dbReference>
<protein>
    <recommendedName>
        <fullName evidence="3">Sulfotransferase</fullName>
        <ecNumber evidence="3">2.8.2.-</ecNumber>
    </recommendedName>
</protein>
<dbReference type="SUPFAM" id="SSF52540">
    <property type="entry name" value="P-loop containing nucleoside triphosphate hydrolases"/>
    <property type="match status" value="2"/>
</dbReference>
<evidence type="ECO:0000256" key="2">
    <source>
        <dbReference type="ARBA" id="ARBA00022679"/>
    </source>
</evidence>
<evidence type="ECO:0000256" key="3">
    <source>
        <dbReference type="RuleBase" id="RU361155"/>
    </source>
</evidence>